<keyword evidence="10 12" id="KW-1133">Transmembrane helix</keyword>
<evidence type="ECO:0000256" key="5">
    <source>
        <dbReference type="ARBA" id="ARBA00022679"/>
    </source>
</evidence>
<comment type="caution">
    <text evidence="14">The sequence shown here is derived from an EMBL/GenBank/DDBJ whole genome shotgun (WGS) entry which is preliminary data.</text>
</comment>
<dbReference type="SMART" id="SM01079">
    <property type="entry name" value="CHASE"/>
    <property type="match status" value="1"/>
</dbReference>
<evidence type="ECO:0000313" key="14">
    <source>
        <dbReference type="EMBL" id="MBO0663540.1"/>
    </source>
</evidence>
<feature type="transmembrane region" description="Helical" evidence="12">
    <location>
        <begin position="279"/>
        <end position="301"/>
    </location>
</feature>
<comment type="subcellular location">
    <subcellularLocation>
        <location evidence="2">Membrane</location>
    </subcellularLocation>
</comment>
<accession>A0A939FXX3</accession>
<evidence type="ECO:0000256" key="10">
    <source>
        <dbReference type="ARBA" id="ARBA00022989"/>
    </source>
</evidence>
<dbReference type="Proteomes" id="UP000664122">
    <property type="component" value="Unassembled WGS sequence"/>
</dbReference>
<dbReference type="SMART" id="SM00911">
    <property type="entry name" value="HWE_HK"/>
    <property type="match status" value="1"/>
</dbReference>
<evidence type="ECO:0000256" key="9">
    <source>
        <dbReference type="ARBA" id="ARBA00022840"/>
    </source>
</evidence>
<keyword evidence="15" id="KW-1185">Reference proteome</keyword>
<evidence type="ECO:0000256" key="4">
    <source>
        <dbReference type="ARBA" id="ARBA00022553"/>
    </source>
</evidence>
<dbReference type="GO" id="GO:0005524">
    <property type="term" value="F:ATP binding"/>
    <property type="evidence" value="ECO:0007669"/>
    <property type="project" value="UniProtKB-KW"/>
</dbReference>
<evidence type="ECO:0000256" key="1">
    <source>
        <dbReference type="ARBA" id="ARBA00000085"/>
    </source>
</evidence>
<evidence type="ECO:0000256" key="12">
    <source>
        <dbReference type="SAM" id="Phobius"/>
    </source>
</evidence>
<organism evidence="14 15">
    <name type="scientific">Jiella flava</name>
    <dbReference type="NCBI Taxonomy" id="2816857"/>
    <lineage>
        <taxon>Bacteria</taxon>
        <taxon>Pseudomonadati</taxon>
        <taxon>Pseudomonadota</taxon>
        <taxon>Alphaproteobacteria</taxon>
        <taxon>Hyphomicrobiales</taxon>
        <taxon>Aurantimonadaceae</taxon>
        <taxon>Jiella</taxon>
    </lineage>
</organism>
<feature type="domain" description="CHASE" evidence="13">
    <location>
        <begin position="49"/>
        <end position="265"/>
    </location>
</feature>
<name>A0A939FXX3_9HYPH</name>
<dbReference type="InterPro" id="IPR006189">
    <property type="entry name" value="CHASE_dom"/>
</dbReference>
<evidence type="ECO:0000256" key="11">
    <source>
        <dbReference type="ARBA" id="ARBA00023136"/>
    </source>
</evidence>
<reference evidence="14" key="1">
    <citation type="submission" date="2021-03" db="EMBL/GenBank/DDBJ databases">
        <title>Whole genome sequence of Jiella sp. CQZ9-1.</title>
        <authorList>
            <person name="Tuo L."/>
        </authorList>
    </citation>
    <scope>NUCLEOTIDE SEQUENCE</scope>
    <source>
        <strain evidence="14">CQZ9-1</strain>
    </source>
</reference>
<dbReference type="RefSeq" id="WP_207258346.1">
    <property type="nucleotide sequence ID" value="NZ_JAFMPP010000011.1"/>
</dbReference>
<evidence type="ECO:0000256" key="7">
    <source>
        <dbReference type="ARBA" id="ARBA00022741"/>
    </source>
</evidence>
<keyword evidence="4" id="KW-0597">Phosphoprotein</keyword>
<dbReference type="EC" id="2.7.13.3" evidence="3"/>
<keyword evidence="7" id="KW-0547">Nucleotide-binding</keyword>
<proteinExistence type="predicted"/>
<keyword evidence="9" id="KW-0067">ATP-binding</keyword>
<dbReference type="PANTHER" id="PTHR41523:SF8">
    <property type="entry name" value="ETHYLENE RESPONSE SENSOR PROTEIN"/>
    <property type="match status" value="1"/>
</dbReference>
<dbReference type="Pfam" id="PF07536">
    <property type="entry name" value="HWE_HK"/>
    <property type="match status" value="1"/>
</dbReference>
<dbReference type="InterPro" id="IPR036890">
    <property type="entry name" value="HATPase_C_sf"/>
</dbReference>
<evidence type="ECO:0000256" key="8">
    <source>
        <dbReference type="ARBA" id="ARBA00022777"/>
    </source>
</evidence>
<dbReference type="GO" id="GO:0004673">
    <property type="term" value="F:protein histidine kinase activity"/>
    <property type="evidence" value="ECO:0007669"/>
    <property type="project" value="UniProtKB-EC"/>
</dbReference>
<dbReference type="Gene3D" id="3.30.565.10">
    <property type="entry name" value="Histidine kinase-like ATPase, C-terminal domain"/>
    <property type="match status" value="1"/>
</dbReference>
<evidence type="ECO:0000256" key="6">
    <source>
        <dbReference type="ARBA" id="ARBA00022692"/>
    </source>
</evidence>
<dbReference type="SUPFAM" id="SSF55874">
    <property type="entry name" value="ATPase domain of HSP90 chaperone/DNA topoisomerase II/histidine kinase"/>
    <property type="match status" value="1"/>
</dbReference>
<dbReference type="Pfam" id="PF03924">
    <property type="entry name" value="CHASE"/>
    <property type="match status" value="1"/>
</dbReference>
<evidence type="ECO:0000313" key="15">
    <source>
        <dbReference type="Proteomes" id="UP000664122"/>
    </source>
</evidence>
<keyword evidence="6 12" id="KW-0812">Transmembrane</keyword>
<evidence type="ECO:0000259" key="13">
    <source>
        <dbReference type="PROSITE" id="PS50839"/>
    </source>
</evidence>
<dbReference type="GO" id="GO:0016020">
    <property type="term" value="C:membrane"/>
    <property type="evidence" value="ECO:0007669"/>
    <property type="project" value="UniProtKB-SubCell"/>
</dbReference>
<protein>
    <recommendedName>
        <fullName evidence="3">histidine kinase</fullName>
        <ecNumber evidence="3">2.7.13.3</ecNumber>
    </recommendedName>
</protein>
<keyword evidence="5" id="KW-0808">Transferase</keyword>
<keyword evidence="11 12" id="KW-0472">Membrane</keyword>
<dbReference type="PANTHER" id="PTHR41523">
    <property type="entry name" value="TWO-COMPONENT SYSTEM SENSOR PROTEIN"/>
    <property type="match status" value="1"/>
</dbReference>
<dbReference type="AlphaFoldDB" id="A0A939FXX3"/>
<keyword evidence="8" id="KW-0418">Kinase</keyword>
<dbReference type="GO" id="GO:0007165">
    <property type="term" value="P:signal transduction"/>
    <property type="evidence" value="ECO:0007669"/>
    <property type="project" value="UniProtKB-ARBA"/>
</dbReference>
<gene>
    <name evidence="14" type="ORF">J1C48_13200</name>
</gene>
<dbReference type="EMBL" id="JAFMPP010000011">
    <property type="protein sequence ID" value="MBO0663540.1"/>
    <property type="molecule type" value="Genomic_DNA"/>
</dbReference>
<sequence>MAGQLWVSREDADKRHFGQLADDAIARVEERLQLHISLLYSLRAFFEVAGTAISPQTFAEFVAGLELASRYNGIQGLGFAQTIATTHTDEAQRKLDARFGRPLTIWPQTRQPIRTPVMLLAPQDERNRAALGYDMYSDASRREAMQAAARSGRPVASAAVRLVQEIDRDVQFGFLVYLPMRADLSAGTGLVNDTSGFVYAPFRIGDFLNAALFEKPHLPVHAEVYDGPADADHLVYTLSQAGGPDSDRLAIWREIEVAGRTWRFHFVPTQDFQRFGSNYPAALLATFVLILALVLALLTLVQARRLEAVAALNRESQRNLDQKDLLLREMNHRIKNSITRMLSIARQTARRSEGLDDFTDRYEARLHAMSAAQEMLTRSKWGRAEIRALLENELKQVFGEEGTDLRLDGPAVEVDEIGAQSLGLTFHELATNAMKYGALSTPTGSLAVSWRLADGHVTIEWRESGGVVPDLSTIRSGFGTKLMDAMIRGELDGRIERLVENDAYVVHIRFPHANLAKRQVVPGSRL</sequence>
<dbReference type="PROSITE" id="PS50839">
    <property type="entry name" value="CHASE"/>
    <property type="match status" value="1"/>
</dbReference>
<dbReference type="InterPro" id="IPR011102">
    <property type="entry name" value="Sig_transdc_His_kinase_HWE"/>
</dbReference>
<dbReference type="Gene3D" id="3.30.450.350">
    <property type="entry name" value="CHASE domain"/>
    <property type="match status" value="1"/>
</dbReference>
<evidence type="ECO:0000256" key="2">
    <source>
        <dbReference type="ARBA" id="ARBA00004370"/>
    </source>
</evidence>
<dbReference type="InterPro" id="IPR042240">
    <property type="entry name" value="CHASE_sf"/>
</dbReference>
<evidence type="ECO:0000256" key="3">
    <source>
        <dbReference type="ARBA" id="ARBA00012438"/>
    </source>
</evidence>
<comment type="catalytic activity">
    <reaction evidence="1">
        <text>ATP + protein L-histidine = ADP + protein N-phospho-L-histidine.</text>
        <dbReference type="EC" id="2.7.13.3"/>
    </reaction>
</comment>